<reference evidence="13" key="1">
    <citation type="journal article" date="2017" name="Nat. Microbiol.">
        <title>Global analysis of biosynthetic gene clusters reveals vast potential of secondary metabolite production in Penicillium species.</title>
        <authorList>
            <person name="Nielsen J.C."/>
            <person name="Grijseels S."/>
            <person name="Prigent S."/>
            <person name="Ji B."/>
            <person name="Dainat J."/>
            <person name="Nielsen K.F."/>
            <person name="Frisvad J.C."/>
            <person name="Workman M."/>
            <person name="Nielsen J."/>
        </authorList>
    </citation>
    <scope>NUCLEOTIDE SEQUENCE [LARGE SCALE GENOMIC DNA]</scope>
    <source>
        <strain evidence="13">IBT 24891</strain>
    </source>
</reference>
<keyword evidence="10" id="KW-0732">Signal</keyword>
<dbReference type="GO" id="GO:0006457">
    <property type="term" value="P:protein folding"/>
    <property type="evidence" value="ECO:0007669"/>
    <property type="project" value="TreeGrafter"/>
</dbReference>
<dbReference type="InterPro" id="IPR036249">
    <property type="entry name" value="Thioredoxin-like_sf"/>
</dbReference>
<evidence type="ECO:0000256" key="9">
    <source>
        <dbReference type="ARBA" id="ARBA00039846"/>
    </source>
</evidence>
<dbReference type="EMBL" id="MLKD01000001">
    <property type="protein sequence ID" value="OQE31429.1"/>
    <property type="molecule type" value="Genomic_DNA"/>
</dbReference>
<evidence type="ECO:0000256" key="8">
    <source>
        <dbReference type="ARBA" id="ARBA00023284"/>
    </source>
</evidence>
<keyword evidence="8" id="KW-0676">Redox-active center</keyword>
<dbReference type="GO" id="GO:0034976">
    <property type="term" value="P:response to endoplasmic reticulum stress"/>
    <property type="evidence" value="ECO:0007669"/>
    <property type="project" value="TreeGrafter"/>
</dbReference>
<evidence type="ECO:0000256" key="10">
    <source>
        <dbReference type="SAM" id="SignalP"/>
    </source>
</evidence>
<evidence type="ECO:0000313" key="13">
    <source>
        <dbReference type="Proteomes" id="UP000191285"/>
    </source>
</evidence>
<dbReference type="SUPFAM" id="SSF52833">
    <property type="entry name" value="Thioredoxin-like"/>
    <property type="match status" value="1"/>
</dbReference>
<keyword evidence="7" id="KW-0413">Isomerase</keyword>
<evidence type="ECO:0000259" key="11">
    <source>
        <dbReference type="PROSITE" id="PS51352"/>
    </source>
</evidence>
<dbReference type="STRING" id="303698.A0A1V6U013"/>
<dbReference type="Proteomes" id="UP000191285">
    <property type="component" value="Unassembled WGS sequence"/>
</dbReference>
<dbReference type="CDD" id="cd02961">
    <property type="entry name" value="PDI_a_family"/>
    <property type="match status" value="1"/>
</dbReference>
<comment type="caution">
    <text evidence="12">The sequence shown here is derived from an EMBL/GenBank/DDBJ whole genome shotgun (WGS) entry which is preliminary data.</text>
</comment>
<feature type="signal peptide" evidence="10">
    <location>
        <begin position="1"/>
        <end position="17"/>
    </location>
</feature>
<dbReference type="PANTHER" id="PTHR18929">
    <property type="entry name" value="PROTEIN DISULFIDE ISOMERASE"/>
    <property type="match status" value="1"/>
</dbReference>
<dbReference type="PRINTS" id="PR00421">
    <property type="entry name" value="THIOREDOXIN"/>
</dbReference>
<evidence type="ECO:0000256" key="7">
    <source>
        <dbReference type="ARBA" id="ARBA00023235"/>
    </source>
</evidence>
<keyword evidence="13" id="KW-1185">Reference proteome</keyword>
<feature type="domain" description="Thioredoxin" evidence="11">
    <location>
        <begin position="18"/>
        <end position="135"/>
    </location>
</feature>
<dbReference type="EC" id="5.3.4.1" evidence="5"/>
<keyword evidence="6" id="KW-0256">Endoplasmic reticulum</keyword>
<proteinExistence type="inferred from homology"/>
<protein>
    <recommendedName>
        <fullName evidence="9">Protein disulfide-isomerase</fullName>
        <ecNumber evidence="5">5.3.4.1</ecNumber>
    </recommendedName>
</protein>
<evidence type="ECO:0000256" key="5">
    <source>
        <dbReference type="ARBA" id="ARBA00012723"/>
    </source>
</evidence>
<dbReference type="Pfam" id="PF00085">
    <property type="entry name" value="Thioredoxin"/>
    <property type="match status" value="1"/>
</dbReference>
<accession>A0A1V6U013</accession>
<feature type="chain" id="PRO_5012235343" description="Protein disulfide-isomerase" evidence="10">
    <location>
        <begin position="18"/>
        <end position="149"/>
    </location>
</feature>
<comment type="function">
    <text evidence="2">Participates in the folding of proteins containing disulfide bonds, may be involved in glycosylation, prolyl hydroxylation and triglyceride transfer.</text>
</comment>
<organism evidence="12 13">
    <name type="scientific">Penicillium steckii</name>
    <dbReference type="NCBI Taxonomy" id="303698"/>
    <lineage>
        <taxon>Eukaryota</taxon>
        <taxon>Fungi</taxon>
        <taxon>Dikarya</taxon>
        <taxon>Ascomycota</taxon>
        <taxon>Pezizomycotina</taxon>
        <taxon>Eurotiomycetes</taxon>
        <taxon>Eurotiomycetidae</taxon>
        <taxon>Eurotiales</taxon>
        <taxon>Aspergillaceae</taxon>
        <taxon>Penicillium</taxon>
    </lineage>
</organism>
<comment type="catalytic activity">
    <reaction evidence="1">
        <text>Catalyzes the rearrangement of -S-S- bonds in proteins.</text>
        <dbReference type="EC" id="5.3.4.1"/>
    </reaction>
</comment>
<dbReference type="PANTHER" id="PTHR18929:SF132">
    <property type="entry name" value="PROTEIN DISULFIDE-ISOMERASE A3"/>
    <property type="match status" value="1"/>
</dbReference>
<gene>
    <name evidence="12" type="ORF">PENSTE_c001G03627</name>
</gene>
<sequence>MRSFIPIILSLVTVATAGLVTTEKPEEPAVISLTEDTFYDFMERHPLVLANFYAPWCGYSRRLAPKYEAAAKVLKEDEIPLVKVDCTVEEGLCEAFFIRAYPTLKVFRGPWEDEPYGGTRHPESIISYMLEESMDTETGDDFFYQSPTA</sequence>
<name>A0A1V6U013_9EURO</name>
<evidence type="ECO:0000256" key="4">
    <source>
        <dbReference type="ARBA" id="ARBA00006347"/>
    </source>
</evidence>
<comment type="subcellular location">
    <subcellularLocation>
        <location evidence="3">Endoplasmic reticulum lumen</location>
    </subcellularLocation>
</comment>
<evidence type="ECO:0000256" key="3">
    <source>
        <dbReference type="ARBA" id="ARBA00004319"/>
    </source>
</evidence>
<dbReference type="InterPro" id="IPR013766">
    <property type="entry name" value="Thioredoxin_domain"/>
</dbReference>
<dbReference type="Gene3D" id="3.40.30.10">
    <property type="entry name" value="Glutaredoxin"/>
    <property type="match status" value="1"/>
</dbReference>
<dbReference type="PROSITE" id="PS51352">
    <property type="entry name" value="THIOREDOXIN_2"/>
    <property type="match status" value="1"/>
</dbReference>
<comment type="similarity">
    <text evidence="4">Belongs to the protein disulfide isomerase family.</text>
</comment>
<evidence type="ECO:0000256" key="6">
    <source>
        <dbReference type="ARBA" id="ARBA00022824"/>
    </source>
</evidence>
<evidence type="ECO:0000256" key="2">
    <source>
        <dbReference type="ARBA" id="ARBA00002692"/>
    </source>
</evidence>
<dbReference type="GO" id="GO:0003756">
    <property type="term" value="F:protein disulfide isomerase activity"/>
    <property type="evidence" value="ECO:0007669"/>
    <property type="project" value="UniProtKB-EC"/>
</dbReference>
<evidence type="ECO:0000313" key="12">
    <source>
        <dbReference type="EMBL" id="OQE31429.1"/>
    </source>
</evidence>
<dbReference type="AlphaFoldDB" id="A0A1V6U013"/>
<dbReference type="OrthoDB" id="427280at2759"/>
<dbReference type="GO" id="GO:0005788">
    <property type="term" value="C:endoplasmic reticulum lumen"/>
    <property type="evidence" value="ECO:0007669"/>
    <property type="project" value="UniProtKB-SubCell"/>
</dbReference>
<evidence type="ECO:0000256" key="1">
    <source>
        <dbReference type="ARBA" id="ARBA00001182"/>
    </source>
</evidence>